<proteinExistence type="predicted"/>
<sequence>MLPRRDHIARIVKNRENHPMTSLALSEARGRVRLLLSNNHPVPTPAFRAGAPSVNEQTDHLIVSNRRRPCTLETPEAFQVRFRPFGGCWGIRDWERGVIGPPVTSLTQRNITQALVCVGFLNSYTDPHRTDRIISNVYMRCVLMTSYEMRRELFFEVKMSSNDYFRLGRGERECQTLTD</sequence>
<organism evidence="1">
    <name type="scientific">Spodoptera frugiperda</name>
    <name type="common">Fall armyworm</name>
    <dbReference type="NCBI Taxonomy" id="7108"/>
    <lineage>
        <taxon>Eukaryota</taxon>
        <taxon>Metazoa</taxon>
        <taxon>Ecdysozoa</taxon>
        <taxon>Arthropoda</taxon>
        <taxon>Hexapoda</taxon>
        <taxon>Insecta</taxon>
        <taxon>Pterygota</taxon>
        <taxon>Neoptera</taxon>
        <taxon>Endopterygota</taxon>
        <taxon>Lepidoptera</taxon>
        <taxon>Glossata</taxon>
        <taxon>Ditrysia</taxon>
        <taxon>Noctuoidea</taxon>
        <taxon>Noctuidae</taxon>
        <taxon>Amphipyrinae</taxon>
        <taxon>Spodoptera</taxon>
    </lineage>
</organism>
<dbReference type="AlphaFoldDB" id="A0A2H1VW06"/>
<protein>
    <submittedName>
        <fullName evidence="1">SFRICE_004041</fullName>
    </submittedName>
</protein>
<name>A0A2H1VW06_SPOFR</name>
<reference evidence="1" key="1">
    <citation type="submission" date="2016-07" db="EMBL/GenBank/DDBJ databases">
        <authorList>
            <person name="Bretaudeau A."/>
        </authorList>
    </citation>
    <scope>NUCLEOTIDE SEQUENCE</scope>
    <source>
        <strain evidence="1">Rice</strain>
        <tissue evidence="1">Whole body</tissue>
    </source>
</reference>
<gene>
    <name evidence="1" type="ORF">SFRICE_004041</name>
</gene>
<dbReference type="EMBL" id="ODYU01004761">
    <property type="protein sequence ID" value="SOQ44988.1"/>
    <property type="molecule type" value="Genomic_DNA"/>
</dbReference>
<evidence type="ECO:0000313" key="1">
    <source>
        <dbReference type="EMBL" id="SOQ44988.1"/>
    </source>
</evidence>
<accession>A0A2H1VW06</accession>